<name>A0ABQ8X669_9EUKA</name>
<dbReference type="InterPro" id="IPR016149">
    <property type="entry name" value="Casein_kin_II_reg-sub_N"/>
</dbReference>
<organism evidence="4 5">
    <name type="scientific">Anaeramoeba flamelloides</name>
    <dbReference type="NCBI Taxonomy" id="1746091"/>
    <lineage>
        <taxon>Eukaryota</taxon>
        <taxon>Metamonada</taxon>
        <taxon>Anaeramoebidae</taxon>
        <taxon>Anaeramoeba</taxon>
    </lineage>
</organism>
<dbReference type="GO" id="GO:0016301">
    <property type="term" value="F:kinase activity"/>
    <property type="evidence" value="ECO:0007669"/>
    <property type="project" value="UniProtKB-KW"/>
</dbReference>
<evidence type="ECO:0000256" key="2">
    <source>
        <dbReference type="RuleBase" id="RU361268"/>
    </source>
</evidence>
<dbReference type="SMART" id="SM01085">
    <property type="entry name" value="CK_II_beta"/>
    <property type="match status" value="1"/>
</dbReference>
<dbReference type="Pfam" id="PF01214">
    <property type="entry name" value="CK_II_beta"/>
    <property type="match status" value="1"/>
</dbReference>
<dbReference type="Gene3D" id="1.10.1820.10">
    <property type="entry name" value="protein kinase ck2 holoenzyme, chain C, domain 1"/>
    <property type="match status" value="1"/>
</dbReference>
<keyword evidence="4" id="KW-0418">Kinase</keyword>
<dbReference type="Proteomes" id="UP001150062">
    <property type="component" value="Unassembled WGS sequence"/>
</dbReference>
<dbReference type="EMBL" id="JAOAOG010000330">
    <property type="protein sequence ID" value="KAJ6228082.1"/>
    <property type="molecule type" value="Genomic_DNA"/>
</dbReference>
<dbReference type="InterPro" id="IPR035991">
    <property type="entry name" value="Casein_kinase_II_beta-like"/>
</dbReference>
<accession>A0ABQ8X669</accession>
<evidence type="ECO:0000256" key="3">
    <source>
        <dbReference type="SAM" id="MobiDB-lite"/>
    </source>
</evidence>
<dbReference type="SUPFAM" id="SSF57798">
    <property type="entry name" value="Casein kinase II beta subunit"/>
    <property type="match status" value="1"/>
</dbReference>
<protein>
    <recommendedName>
        <fullName evidence="2">Casein kinase II subunit beta</fullName>
        <shortName evidence="2">CK II beta</shortName>
    </recommendedName>
</protein>
<keyword evidence="5" id="KW-1185">Reference proteome</keyword>
<dbReference type="PANTHER" id="PTHR11740">
    <property type="entry name" value="CASEIN KINASE II SUBUNIT BETA"/>
    <property type="match status" value="1"/>
</dbReference>
<proteinExistence type="inferred from homology"/>
<comment type="similarity">
    <text evidence="1 2">Belongs to the casein kinase 2 subunit beta family.</text>
</comment>
<dbReference type="Gene3D" id="2.20.25.20">
    <property type="match status" value="1"/>
</dbReference>
<dbReference type="PANTHER" id="PTHR11740:SF0">
    <property type="entry name" value="CASEIN KINASE II SUBUNIT BETA"/>
    <property type="match status" value="1"/>
</dbReference>
<reference evidence="4" key="1">
    <citation type="submission" date="2022-08" db="EMBL/GenBank/DDBJ databases">
        <title>Novel sulfate-reducing endosymbionts in the free-living metamonad Anaeramoeba.</title>
        <authorList>
            <person name="Jerlstrom-Hultqvist J."/>
            <person name="Cepicka I."/>
            <person name="Gallot-Lavallee L."/>
            <person name="Salas-Leiva D."/>
            <person name="Curtis B.A."/>
            <person name="Zahonova K."/>
            <person name="Pipaliya S."/>
            <person name="Dacks J."/>
            <person name="Roger A.J."/>
        </authorList>
    </citation>
    <scope>NUCLEOTIDE SEQUENCE</scope>
    <source>
        <strain evidence="4">Schooner1</strain>
    </source>
</reference>
<evidence type="ECO:0000256" key="1">
    <source>
        <dbReference type="ARBA" id="ARBA00006941"/>
    </source>
</evidence>
<evidence type="ECO:0000313" key="4">
    <source>
        <dbReference type="EMBL" id="KAJ6228082.1"/>
    </source>
</evidence>
<comment type="caution">
    <text evidence="4">The sequence shown here is derived from an EMBL/GenBank/DDBJ whole genome shotgun (WGS) entry which is preliminary data.</text>
</comment>
<keyword evidence="4" id="KW-0808">Transferase</keyword>
<comment type="subunit">
    <text evidence="2">Tetramer of two alpha and two beta subunits.</text>
</comment>
<evidence type="ECO:0000313" key="5">
    <source>
        <dbReference type="Proteomes" id="UP001150062"/>
    </source>
</evidence>
<dbReference type="PRINTS" id="PR00472">
    <property type="entry name" value="CASNKINASEII"/>
</dbReference>
<sequence>MSFHKYGWLKWFLTIKENKVFCKVSKWFYFDDFNLHSLSNFIPDYHLAVGLIRNYKVDLDSENTPKEELDRIDNITKTLYGLIHARFIVTTEGLSAMQKKYKNKDFGTCPRVYCEKQPTLPIGLSDIIGQYSMKLYCPKCRKVYNPTNQHQKTIDGAFFGTTFAHSLLNNYKNNIPIRPKHAYVPRIYGFKISPKIPVYLKKTEKNSNFIFFKNTSENKESVKEGKNEDEKKNKMEIEKEKEK</sequence>
<feature type="region of interest" description="Disordered" evidence="3">
    <location>
        <begin position="218"/>
        <end position="243"/>
    </location>
</feature>
<gene>
    <name evidence="4" type="ORF">M0813_09220</name>
</gene>
<dbReference type="InterPro" id="IPR000704">
    <property type="entry name" value="Casein_kinase_II_reg-sub"/>
</dbReference>